<evidence type="ECO:0000256" key="1">
    <source>
        <dbReference type="SAM" id="MobiDB-lite"/>
    </source>
</evidence>
<feature type="compositionally biased region" description="Basic and acidic residues" evidence="1">
    <location>
        <begin position="179"/>
        <end position="196"/>
    </location>
</feature>
<feature type="region of interest" description="Disordered" evidence="1">
    <location>
        <begin position="38"/>
        <end position="78"/>
    </location>
</feature>
<feature type="compositionally biased region" description="Basic and acidic residues" evidence="1">
    <location>
        <begin position="205"/>
        <end position="223"/>
    </location>
</feature>
<comment type="caution">
    <text evidence="2">The sequence shown here is derived from an EMBL/GenBank/DDBJ whole genome shotgun (WGS) entry which is preliminary data.</text>
</comment>
<evidence type="ECO:0000313" key="2">
    <source>
        <dbReference type="EMBL" id="TNM98751.1"/>
    </source>
</evidence>
<feature type="region of interest" description="Disordered" evidence="1">
    <location>
        <begin position="153"/>
        <end position="327"/>
    </location>
</feature>
<gene>
    <name evidence="2" type="ORF">fugu_013315</name>
</gene>
<organism evidence="2 3">
    <name type="scientific">Takifugu bimaculatus</name>
    <dbReference type="NCBI Taxonomy" id="433685"/>
    <lineage>
        <taxon>Eukaryota</taxon>
        <taxon>Metazoa</taxon>
        <taxon>Chordata</taxon>
        <taxon>Craniata</taxon>
        <taxon>Vertebrata</taxon>
        <taxon>Euteleostomi</taxon>
        <taxon>Actinopterygii</taxon>
        <taxon>Neopterygii</taxon>
        <taxon>Teleostei</taxon>
        <taxon>Neoteleostei</taxon>
        <taxon>Acanthomorphata</taxon>
        <taxon>Eupercaria</taxon>
        <taxon>Tetraodontiformes</taxon>
        <taxon>Tetradontoidea</taxon>
        <taxon>Tetraodontidae</taxon>
        <taxon>Takifugu</taxon>
    </lineage>
</organism>
<dbReference type="Proteomes" id="UP000516260">
    <property type="component" value="Chromosome 14"/>
</dbReference>
<dbReference type="AlphaFoldDB" id="A0A4Z2C2V2"/>
<name>A0A4Z2C2V2_9TELE</name>
<accession>A0A4Z2C2V2</accession>
<reference evidence="2 3" key="1">
    <citation type="submission" date="2019-04" db="EMBL/GenBank/DDBJ databases">
        <title>The sequence and de novo assembly of Takifugu bimaculatus genome using PacBio and Hi-C technologies.</title>
        <authorList>
            <person name="Xu P."/>
            <person name="Liu B."/>
            <person name="Zhou Z."/>
        </authorList>
    </citation>
    <scope>NUCLEOTIDE SEQUENCE [LARGE SCALE GENOMIC DNA]</scope>
    <source>
        <strain evidence="2">TB-2018</strain>
        <tissue evidence="2">Muscle</tissue>
    </source>
</reference>
<evidence type="ECO:0000313" key="3">
    <source>
        <dbReference type="Proteomes" id="UP000516260"/>
    </source>
</evidence>
<keyword evidence="3" id="KW-1185">Reference proteome</keyword>
<feature type="compositionally biased region" description="Polar residues" evidence="1">
    <location>
        <begin position="105"/>
        <end position="117"/>
    </location>
</feature>
<dbReference type="EMBL" id="SWLE01000006">
    <property type="protein sequence ID" value="TNM98751.1"/>
    <property type="molecule type" value="Genomic_DNA"/>
</dbReference>
<feature type="region of interest" description="Disordered" evidence="1">
    <location>
        <begin position="91"/>
        <end position="117"/>
    </location>
</feature>
<feature type="compositionally biased region" description="Basic residues" evidence="1">
    <location>
        <begin position="48"/>
        <end position="60"/>
    </location>
</feature>
<sequence length="327" mass="36792">MPLLKEMLPTLTAVIDVEKWKKLLLNMTETDVAKMDAINALDSSTPQPKKKRENKPRTKPSAKTEIQPPQNDRTSNDMDTVLVGDVTQTPAKTVKAKKNRAEKTASLNSPNAMNPNTDTVAIRPLSSIPSPSKETVEEENVIVAAYSEIKIDQKSKKKKIKKTEDAEGENFSNTFVDSIDNKEEKKKSEVPDKETCNSHVKNKNAKADFDDGKEPIRNVELKTESIVQQKKLKKKKKKNDEETLEQKTEGEIDSEKMAEEENIGQSKKAKKKKQKDKIDVDSAENTSREKDVQTEAAETEDNVGENNSEPISNKKKEKRKESTTKKI</sequence>
<protein>
    <submittedName>
        <fullName evidence="2">Uncharacterized protein</fullName>
    </submittedName>
</protein>
<feature type="compositionally biased region" description="Basic and acidic residues" evidence="1">
    <location>
        <begin position="276"/>
        <end position="293"/>
    </location>
</feature>
<proteinExistence type="predicted"/>
<feature type="compositionally biased region" description="Basic and acidic residues" evidence="1">
    <location>
        <begin position="238"/>
        <end position="259"/>
    </location>
</feature>